<gene>
    <name evidence="7" type="ORF">CJ255_21725</name>
</gene>
<sequence>MRVAKRPILRWGWVVGFYLVTVWLVLTLTFLLPRLMPGDPLAALIDPSSDQYLYDEALRTRLAAYYGLDQPLTVQYLRYLAGLTSGDLGVSLRLRTPVAELIAVHLPWTLLLVLPSLMFATLVTMLAGAEAGWRCGTLLDRVLLVSFTLLRALPVFFIGLLALLFFSVYLGWLPLAGAYTPFRTWPSIWEQALDLLRHWMLPTMVLTLELIGARFLLLRNTMVTVLGEDFMQVARAKGLPERTLKYRHALRNALLPFVSVLAAQVGFAVTGTIFIETLFAYPGMGRLMFEAVAARDYPVLEGVFLVAALAVLSANLCADLLYARLDPRVRAQ</sequence>
<keyword evidence="8" id="KW-1185">Reference proteome</keyword>
<evidence type="ECO:0000259" key="6">
    <source>
        <dbReference type="PROSITE" id="PS50928"/>
    </source>
</evidence>
<proteinExistence type="inferred from homology"/>
<dbReference type="SUPFAM" id="SSF161098">
    <property type="entry name" value="MetI-like"/>
    <property type="match status" value="1"/>
</dbReference>
<dbReference type="PANTHER" id="PTHR43376">
    <property type="entry name" value="OLIGOPEPTIDE TRANSPORT SYSTEM PERMEASE PROTEIN"/>
    <property type="match status" value="1"/>
</dbReference>
<feature type="transmembrane region" description="Helical" evidence="5">
    <location>
        <begin position="199"/>
        <end position="217"/>
    </location>
</feature>
<evidence type="ECO:0000313" key="7">
    <source>
        <dbReference type="EMBL" id="PDV99071.1"/>
    </source>
</evidence>
<evidence type="ECO:0000256" key="3">
    <source>
        <dbReference type="ARBA" id="ARBA00022989"/>
    </source>
</evidence>
<dbReference type="GO" id="GO:0055085">
    <property type="term" value="P:transmembrane transport"/>
    <property type="evidence" value="ECO:0007669"/>
    <property type="project" value="InterPro"/>
</dbReference>
<feature type="domain" description="ABC transmembrane type-1" evidence="6">
    <location>
        <begin position="106"/>
        <end position="322"/>
    </location>
</feature>
<dbReference type="AlphaFoldDB" id="A0A2A6RCY7"/>
<dbReference type="EMBL" id="NQWI01000245">
    <property type="protein sequence ID" value="PDV99071.1"/>
    <property type="molecule type" value="Genomic_DNA"/>
</dbReference>
<keyword evidence="4 5" id="KW-0472">Membrane</keyword>
<feature type="transmembrane region" description="Helical" evidence="5">
    <location>
        <begin position="12"/>
        <end position="32"/>
    </location>
</feature>
<dbReference type="PROSITE" id="PS50928">
    <property type="entry name" value="ABC_TM1"/>
    <property type="match status" value="1"/>
</dbReference>
<feature type="transmembrane region" description="Helical" evidence="5">
    <location>
        <begin position="254"/>
        <end position="282"/>
    </location>
</feature>
<name>A0A2A6RCY7_9CHLR</name>
<comment type="caution">
    <text evidence="7">The sequence shown here is derived from an EMBL/GenBank/DDBJ whole genome shotgun (WGS) entry which is preliminary data.</text>
</comment>
<feature type="transmembrane region" description="Helical" evidence="5">
    <location>
        <begin position="149"/>
        <end position="172"/>
    </location>
</feature>
<dbReference type="Gene3D" id="1.10.3720.10">
    <property type="entry name" value="MetI-like"/>
    <property type="match status" value="1"/>
</dbReference>
<evidence type="ECO:0000256" key="1">
    <source>
        <dbReference type="ARBA" id="ARBA00004141"/>
    </source>
</evidence>
<feature type="transmembrane region" description="Helical" evidence="5">
    <location>
        <begin position="106"/>
        <end position="128"/>
    </location>
</feature>
<keyword evidence="2 5" id="KW-0812">Transmembrane</keyword>
<dbReference type="OrthoDB" id="9769919at2"/>
<evidence type="ECO:0000256" key="5">
    <source>
        <dbReference type="RuleBase" id="RU363032"/>
    </source>
</evidence>
<protein>
    <recommendedName>
        <fullName evidence="6">ABC transmembrane type-1 domain-containing protein</fullName>
    </recommendedName>
</protein>
<dbReference type="RefSeq" id="WP_097646162.1">
    <property type="nucleotide sequence ID" value="NZ_NQWI01000245.1"/>
</dbReference>
<evidence type="ECO:0000256" key="4">
    <source>
        <dbReference type="ARBA" id="ARBA00023136"/>
    </source>
</evidence>
<organism evidence="7 8">
    <name type="scientific">Candidatus Viridilinea mediisalina</name>
    <dbReference type="NCBI Taxonomy" id="2024553"/>
    <lineage>
        <taxon>Bacteria</taxon>
        <taxon>Bacillati</taxon>
        <taxon>Chloroflexota</taxon>
        <taxon>Chloroflexia</taxon>
        <taxon>Chloroflexales</taxon>
        <taxon>Chloroflexineae</taxon>
        <taxon>Oscillochloridaceae</taxon>
        <taxon>Candidatus Viridilinea</taxon>
    </lineage>
</organism>
<reference evidence="8" key="1">
    <citation type="submission" date="2017-08" db="EMBL/GenBank/DDBJ databases">
        <authorList>
            <person name="Grouzdev D.S."/>
            <person name="Gaisin V.A."/>
            <person name="Rysina M.S."/>
            <person name="Gorlenko V.M."/>
        </authorList>
    </citation>
    <scope>NUCLEOTIDE SEQUENCE [LARGE SCALE GENOMIC DNA]</scope>
    <source>
        <strain evidence="8">Kir15-3F</strain>
    </source>
</reference>
<evidence type="ECO:0000313" key="8">
    <source>
        <dbReference type="Proteomes" id="UP000220527"/>
    </source>
</evidence>
<feature type="transmembrane region" description="Helical" evidence="5">
    <location>
        <begin position="302"/>
        <end position="322"/>
    </location>
</feature>
<keyword evidence="5" id="KW-0813">Transport</keyword>
<dbReference type="InterPro" id="IPR035906">
    <property type="entry name" value="MetI-like_sf"/>
</dbReference>
<dbReference type="InterPro" id="IPR000515">
    <property type="entry name" value="MetI-like"/>
</dbReference>
<keyword evidence="3 5" id="KW-1133">Transmembrane helix</keyword>
<evidence type="ECO:0000256" key="2">
    <source>
        <dbReference type="ARBA" id="ARBA00022692"/>
    </source>
</evidence>
<dbReference type="PANTHER" id="PTHR43376:SF1">
    <property type="entry name" value="OLIGOPEPTIDE TRANSPORT SYSTEM PERMEASE PROTEIN"/>
    <property type="match status" value="1"/>
</dbReference>
<accession>A0A2A6RCY7</accession>
<dbReference type="Proteomes" id="UP000220527">
    <property type="component" value="Unassembled WGS sequence"/>
</dbReference>
<dbReference type="Pfam" id="PF00528">
    <property type="entry name" value="BPD_transp_1"/>
    <property type="match status" value="1"/>
</dbReference>
<dbReference type="GO" id="GO:0005886">
    <property type="term" value="C:plasma membrane"/>
    <property type="evidence" value="ECO:0007669"/>
    <property type="project" value="UniProtKB-SubCell"/>
</dbReference>
<comment type="subcellular location">
    <subcellularLocation>
        <location evidence="5">Cell membrane</location>
        <topology evidence="5">Multi-pass membrane protein</topology>
    </subcellularLocation>
    <subcellularLocation>
        <location evidence="1">Membrane</location>
        <topology evidence="1">Multi-pass membrane protein</topology>
    </subcellularLocation>
</comment>
<dbReference type="CDD" id="cd06261">
    <property type="entry name" value="TM_PBP2"/>
    <property type="match status" value="1"/>
</dbReference>
<comment type="similarity">
    <text evidence="5">Belongs to the binding-protein-dependent transport system permease family.</text>
</comment>